<dbReference type="Proteomes" id="UP000033316">
    <property type="component" value="Segment"/>
</dbReference>
<name>A0A0E3DN66_9CAUD</name>
<protein>
    <submittedName>
        <fullName evidence="1">Uncharacterized protein</fullName>
    </submittedName>
</protein>
<dbReference type="KEGG" id="vg:24724059"/>
<dbReference type="EMBL" id="KJ578776">
    <property type="protein sequence ID" value="AII29442.1"/>
    <property type="molecule type" value="Genomic_DNA"/>
</dbReference>
<organism evidence="1 2">
    <name type="scientific">Propionibacterium phage PHL116M00</name>
    <dbReference type="NCBI Taxonomy" id="1500816"/>
    <lineage>
        <taxon>Viruses</taxon>
        <taxon>Duplodnaviria</taxon>
        <taxon>Heunggongvirae</taxon>
        <taxon>Uroviricota</taxon>
        <taxon>Caudoviricetes</taxon>
        <taxon>Pahexavirus</taxon>
        <taxon>Pahexavirus PHL116M00</taxon>
    </lineage>
</organism>
<dbReference type="GeneID" id="24724059"/>
<reference evidence="1 2" key="1">
    <citation type="journal article" date="2015" name="ISME J.">
        <title>The diversity and host interactions of Propionibacterium acnes bacteriophages on human skin.</title>
        <authorList>
            <person name="Liu J."/>
            <person name="Yan R."/>
            <person name="Zhong Q."/>
            <person name="Ngo S."/>
            <person name="Bangayan N.J."/>
            <person name="Nguyen L."/>
            <person name="Lui T."/>
            <person name="Liu M."/>
            <person name="Erfe M.C."/>
            <person name="Craft N."/>
            <person name="Tomida S."/>
            <person name="Li H."/>
        </authorList>
    </citation>
    <scope>NUCLEOTIDE SEQUENCE [LARGE SCALE GENOMIC DNA]</scope>
    <source>
        <strain evidence="1">PHL116M00</strain>
    </source>
</reference>
<sequence>MGFHRVTRVLLVASSHRTLPTR</sequence>
<evidence type="ECO:0000313" key="2">
    <source>
        <dbReference type="Proteomes" id="UP000033316"/>
    </source>
</evidence>
<dbReference type="RefSeq" id="YP_009150287.1">
    <property type="nucleotide sequence ID" value="NC_027362.1"/>
</dbReference>
<accession>A0A0E3DN66</accession>
<keyword evidence="2" id="KW-1185">Reference proteome</keyword>
<evidence type="ECO:0000313" key="1">
    <source>
        <dbReference type="EMBL" id="AII29442.1"/>
    </source>
</evidence>
<proteinExistence type="predicted"/>
<gene>
    <name evidence="1" type="ORF">PHL116M00_44</name>
</gene>